<dbReference type="AlphaFoldDB" id="A0AAD9JB26"/>
<dbReference type="GO" id="GO:0003676">
    <property type="term" value="F:nucleic acid binding"/>
    <property type="evidence" value="ECO:0007669"/>
    <property type="project" value="InterPro"/>
</dbReference>
<protein>
    <submittedName>
        <fullName evidence="2">Uncharacterized protein</fullName>
    </submittedName>
</protein>
<evidence type="ECO:0000313" key="2">
    <source>
        <dbReference type="EMBL" id="KAK2149492.1"/>
    </source>
</evidence>
<feature type="compositionally biased region" description="Basic and acidic residues" evidence="1">
    <location>
        <begin position="352"/>
        <end position="362"/>
    </location>
</feature>
<name>A0AAD9JB26_9ANNE</name>
<accession>A0AAD9JB26</accession>
<feature type="region of interest" description="Disordered" evidence="1">
    <location>
        <begin position="153"/>
        <end position="174"/>
    </location>
</feature>
<dbReference type="Proteomes" id="UP001208570">
    <property type="component" value="Unassembled WGS sequence"/>
</dbReference>
<evidence type="ECO:0000313" key="3">
    <source>
        <dbReference type="Proteomes" id="UP001208570"/>
    </source>
</evidence>
<evidence type="ECO:0000256" key="1">
    <source>
        <dbReference type="SAM" id="MobiDB-lite"/>
    </source>
</evidence>
<organism evidence="2 3">
    <name type="scientific">Paralvinella palmiformis</name>
    <dbReference type="NCBI Taxonomy" id="53620"/>
    <lineage>
        <taxon>Eukaryota</taxon>
        <taxon>Metazoa</taxon>
        <taxon>Spiralia</taxon>
        <taxon>Lophotrochozoa</taxon>
        <taxon>Annelida</taxon>
        <taxon>Polychaeta</taxon>
        <taxon>Sedentaria</taxon>
        <taxon>Canalipalpata</taxon>
        <taxon>Terebellida</taxon>
        <taxon>Terebelliformia</taxon>
        <taxon>Alvinellidae</taxon>
        <taxon>Paralvinella</taxon>
    </lineage>
</organism>
<feature type="compositionally biased region" description="Basic residues" evidence="1">
    <location>
        <begin position="364"/>
        <end position="385"/>
    </location>
</feature>
<dbReference type="InterPro" id="IPR036397">
    <property type="entry name" value="RNaseH_sf"/>
</dbReference>
<dbReference type="EMBL" id="JAODUP010000449">
    <property type="protein sequence ID" value="KAK2149492.1"/>
    <property type="molecule type" value="Genomic_DNA"/>
</dbReference>
<sequence>MTKTRNMSFSTGVKMQVLHEDGCSYCQIATRCGSRALFNRQRAQHWIIQQINAPCHVTRASKTWMNEHGVQLLDWTAESPDTSSKENLWHILKAAVSERGFLREMTALFYFVGRQRLKGARTSNVVRREKILIPKLSGASYQERVLCTSPRNTKPRRVREGQDMRKNKLEKGRELSRSPEQELEYVVQGLIPYIQQQVLFKEPSTLSDVKRIALLVESMTPTVTECSLALVRSASECTSALLIMKITIRKLSDVKYLSFITTHFLQSNVQKPGHVVATKGVRQVGKITSRELGATVTFMWNENRRELHTTDIHISPVKNAIGANGWCTTTISQPRTRKTKSATILTSSPFKPHLESRQEGKGKSTGKGKWKHPAKKRVAHAKKSKKVDESSDEEEWPCLVCEPFIQPVMMQIPKPKAAQNEPVPLGAMLTKGAGRDNLPPVARALALHEFKMASHVKT</sequence>
<feature type="region of interest" description="Disordered" evidence="1">
    <location>
        <begin position="346"/>
        <end position="389"/>
    </location>
</feature>
<reference evidence="2" key="1">
    <citation type="journal article" date="2023" name="Mol. Biol. Evol.">
        <title>Third-Generation Sequencing Reveals the Adaptive Role of the Epigenome in Three Deep-Sea Polychaetes.</title>
        <authorList>
            <person name="Perez M."/>
            <person name="Aroh O."/>
            <person name="Sun Y."/>
            <person name="Lan Y."/>
            <person name="Juniper S.K."/>
            <person name="Young C.R."/>
            <person name="Angers B."/>
            <person name="Qian P.Y."/>
        </authorList>
    </citation>
    <scope>NUCLEOTIDE SEQUENCE</scope>
    <source>
        <strain evidence="2">P08H-3</strain>
    </source>
</reference>
<keyword evidence="3" id="KW-1185">Reference proteome</keyword>
<feature type="compositionally biased region" description="Basic and acidic residues" evidence="1">
    <location>
        <begin position="158"/>
        <end position="174"/>
    </location>
</feature>
<comment type="caution">
    <text evidence="2">The sequence shown here is derived from an EMBL/GenBank/DDBJ whole genome shotgun (WGS) entry which is preliminary data.</text>
</comment>
<proteinExistence type="predicted"/>
<gene>
    <name evidence="2" type="ORF">LSH36_449g01019</name>
</gene>
<dbReference type="Gene3D" id="3.30.420.10">
    <property type="entry name" value="Ribonuclease H-like superfamily/Ribonuclease H"/>
    <property type="match status" value="1"/>
</dbReference>